<dbReference type="AlphaFoldDB" id="A0A1H8KA29"/>
<organism evidence="1 2">
    <name type="scientific">Chitinophaga rupis</name>
    <dbReference type="NCBI Taxonomy" id="573321"/>
    <lineage>
        <taxon>Bacteria</taxon>
        <taxon>Pseudomonadati</taxon>
        <taxon>Bacteroidota</taxon>
        <taxon>Chitinophagia</taxon>
        <taxon>Chitinophagales</taxon>
        <taxon>Chitinophagaceae</taxon>
        <taxon>Chitinophaga</taxon>
    </lineage>
</organism>
<sequence length="102" mass="11729">MKENILDDLIAFLYRETRGYEVVISEDTEIESDLGVTGDDGEELICKFAKIYNVDITNFYFTKYFYPESMTSYHSNDVKVLKVRDLLNAVKAGKLNDDIIGK</sequence>
<evidence type="ECO:0000313" key="1">
    <source>
        <dbReference type="EMBL" id="SEN89366.1"/>
    </source>
</evidence>
<protein>
    <recommendedName>
        <fullName evidence="3">Acyl carrier protein</fullName>
    </recommendedName>
</protein>
<dbReference type="InterPro" id="IPR010862">
    <property type="entry name" value="DUF1493"/>
</dbReference>
<dbReference type="STRING" id="573321.SAMN04488505_11465"/>
<evidence type="ECO:0000313" key="2">
    <source>
        <dbReference type="Proteomes" id="UP000198984"/>
    </source>
</evidence>
<dbReference type="Proteomes" id="UP000198984">
    <property type="component" value="Unassembled WGS sequence"/>
</dbReference>
<accession>A0A1H8KA29</accession>
<reference evidence="1 2" key="1">
    <citation type="submission" date="2016-10" db="EMBL/GenBank/DDBJ databases">
        <authorList>
            <person name="de Groot N.N."/>
        </authorList>
    </citation>
    <scope>NUCLEOTIDE SEQUENCE [LARGE SCALE GENOMIC DNA]</scope>
    <source>
        <strain evidence="1 2">DSM 21039</strain>
    </source>
</reference>
<dbReference type="Pfam" id="PF07377">
    <property type="entry name" value="DUF1493"/>
    <property type="match status" value="1"/>
</dbReference>
<dbReference type="RefSeq" id="WP_089921281.1">
    <property type="nucleotide sequence ID" value="NZ_FOBB01000014.1"/>
</dbReference>
<proteinExistence type="predicted"/>
<gene>
    <name evidence="1" type="ORF">SAMN04488505_11465</name>
</gene>
<dbReference type="OrthoDB" id="1367059at2"/>
<name>A0A1H8KA29_9BACT</name>
<keyword evidence="2" id="KW-1185">Reference proteome</keyword>
<dbReference type="EMBL" id="FOBB01000014">
    <property type="protein sequence ID" value="SEN89366.1"/>
    <property type="molecule type" value="Genomic_DNA"/>
</dbReference>
<evidence type="ECO:0008006" key="3">
    <source>
        <dbReference type="Google" id="ProtNLM"/>
    </source>
</evidence>